<dbReference type="EMBL" id="CP001939">
    <property type="protein sequence ID" value="ADG90712.1"/>
    <property type="molecule type" value="Genomic_DNA"/>
</dbReference>
<reference evidence="1 2" key="1">
    <citation type="journal article" date="2010" name="Stand. Genomic Sci.">
        <title>Complete genome sequence of Thermosphaera aggregans type strain (M11TL).</title>
        <authorList>
            <person name="Spring S."/>
            <person name="Rachel R."/>
            <person name="Lapidus A."/>
            <person name="Davenport K."/>
            <person name="Tice H."/>
            <person name="Copeland A."/>
            <person name="Cheng J.F."/>
            <person name="Lucas S."/>
            <person name="Chen F."/>
            <person name="Nolan M."/>
            <person name="Bruce D."/>
            <person name="Goodwin L."/>
            <person name="Pitluck S."/>
            <person name="Ivanova N."/>
            <person name="Mavromatis K."/>
            <person name="Ovchinnikova G."/>
            <person name="Pati A."/>
            <person name="Chen A."/>
            <person name="Palaniappan K."/>
            <person name="Land M."/>
            <person name="Hauser L."/>
            <person name="Chang Y.J."/>
            <person name="Jeffries C.C."/>
            <person name="Brettin T."/>
            <person name="Detter J.C."/>
            <person name="Tapia R."/>
            <person name="Han C."/>
            <person name="Heimerl T."/>
            <person name="Weikl F."/>
            <person name="Brambilla E."/>
            <person name="Goker M."/>
            <person name="Bristow J."/>
            <person name="Eisen J.A."/>
            <person name="Markowitz V."/>
            <person name="Hugenholtz P."/>
            <person name="Kyrpides N.C."/>
            <person name="Klenk H.P."/>
        </authorList>
    </citation>
    <scope>NUCLEOTIDE SEQUENCE [LARGE SCALE GENOMIC DNA]</scope>
    <source>
        <strain evidence="2">DSM 11486 / M11TL</strain>
    </source>
</reference>
<protein>
    <submittedName>
        <fullName evidence="1">PhoU family protein</fullName>
    </submittedName>
</protein>
<dbReference type="InterPro" id="IPR038078">
    <property type="entry name" value="PhoU-like_sf"/>
</dbReference>
<proteinExistence type="predicted"/>
<reference evidence="2" key="2">
    <citation type="journal article" date="2010" name="Stand. Genomic Sci.">
        <title>Complete genome sequence of Thermosphaera aggregans type strain (M11TLT).</title>
        <authorList>
            <person name="Spring S."/>
            <person name="Rachel R."/>
            <person name="Lapidus A."/>
            <person name="Davenport K."/>
            <person name="Tice H."/>
            <person name="Copeland A."/>
            <person name="Cheng J.-F."/>
            <person name="Lucas S."/>
            <person name="Chen F."/>
            <person name="Nolan M."/>
            <person name="Bruce D."/>
            <person name="Goodwin L."/>
            <person name="Pitluck S."/>
            <person name="Ivanova N."/>
            <person name="Mavromatis K."/>
            <person name="Ovchinnikova G."/>
            <person name="Pati A."/>
            <person name="Chen A."/>
            <person name="Palaniappan K."/>
            <person name="Land M."/>
            <person name="Hauser L."/>
            <person name="Chang Y.-J."/>
            <person name="Jeffries C.C."/>
            <person name="Brettin T."/>
            <person name="Detter J.C."/>
            <person name="Tapia R."/>
            <person name="Han C."/>
            <person name="Heimerl T."/>
            <person name="Weikl F."/>
            <person name="Brambilla E."/>
            <person name="Goker M."/>
            <person name="Bristow J."/>
            <person name="Eisen J.A."/>
            <person name="Markowitz V."/>
            <person name="Hugenholtz P."/>
            <person name="Kyrpides N.C."/>
            <person name="Klenk H.-P."/>
        </authorList>
    </citation>
    <scope>NUCLEOTIDE SEQUENCE [LARGE SCALE GENOMIC DNA]</scope>
    <source>
        <strain evidence="2">DSM 11486 / M11TL</strain>
    </source>
</reference>
<dbReference type="KEGG" id="tag:Tagg_0437"/>
<gene>
    <name evidence="1" type="ordered locus">Tagg_0437</name>
</gene>
<dbReference type="RefSeq" id="WP_013129305.1">
    <property type="nucleotide sequence ID" value="NC_014160.1"/>
</dbReference>
<sequence>MSQRIPPDIHRMLHEKPVKITYKAMPVREVLNNIWLQSDIALDLAFYSYFARDNGTAKLVLEINKSIDELLGQFILHTSLAYGRSREGGFAVLLAHYYASSMDTIVDSVKDIVYMLLTGYDILVSYENILYYTEGEVIAPYTLAEDVRVIDITDKYPLDVILAAKNGEWRIAPGLREKISRGSRIYLRGFKENVYRFFRDKGVEIAEKPLENREAEQLIKGIIELKEFTRLMVDLAHYSLTEANPGVIQEVEDLEVYVDWKHLQVLNTLRECFGRIDSSTHVGLTTMLKELEDIADASNTISHITMMIGETPGEYYDVFKKVFETIGETLRTITVEKEVELDKLTLWLRKYGGSVLAVKSGTEWIAHPLAKNIVLKPGDKILLAHQAEFTDEVNTILSKISRSH</sequence>
<name>D5U0R2_THEAM</name>
<dbReference type="GeneID" id="9165451"/>
<dbReference type="HOGENOM" id="CLU_686247_0_0_2"/>
<organism evidence="1 2">
    <name type="scientific">Thermosphaera aggregans (strain DSM 11486 / M11TL)</name>
    <dbReference type="NCBI Taxonomy" id="633148"/>
    <lineage>
        <taxon>Archaea</taxon>
        <taxon>Thermoproteota</taxon>
        <taxon>Thermoprotei</taxon>
        <taxon>Desulfurococcales</taxon>
        <taxon>Desulfurococcaceae</taxon>
        <taxon>Thermosphaera</taxon>
    </lineage>
</organism>
<evidence type="ECO:0000313" key="2">
    <source>
        <dbReference type="Proteomes" id="UP000002376"/>
    </source>
</evidence>
<reference key="3">
    <citation type="submission" date="2010-02" db="EMBL/GenBank/DDBJ databases">
        <title>Complete genome sequence of Thermosphaera aggregans type strain (M11TL).</title>
        <authorList>
            <consortium name="US DOE Joint Genome Institute (JGI-PGF)"/>
            <person name="Spring S."/>
            <person name="Lapidus A."/>
            <person name="Munk C."/>
            <person name="Schroeder M."/>
            <person name="Glavina Del Rio T."/>
            <person name="Tice H."/>
            <person name="Copeland A."/>
            <person name="Cheng J.-F."/>
            <person name="Lucas S."/>
            <person name="Chen F."/>
            <person name="Nolan M."/>
            <person name="Bruce D."/>
            <person name="Goodwin L."/>
            <person name="Pitluck S."/>
            <person name="Ivanova N."/>
            <person name="Mavromatis K."/>
            <person name="Ovchinnikova G."/>
            <person name="Pati A."/>
            <person name="Chen A."/>
            <person name="Palaniappan K."/>
            <person name="Land M."/>
            <person name="Hauser L."/>
            <person name="Chang Y.-J."/>
            <person name="Jeffries C.C."/>
            <person name="Brettin T."/>
            <person name="Detter J.C."/>
            <person name="Tapia R."/>
            <person name="Han C."/>
            <person name="Chain P."/>
            <person name="Heimerl T."/>
            <person name="Weik F."/>
            <person name="Goker M."/>
            <person name="Rachel R."/>
            <person name="Bristow J."/>
            <person name="Eisen J.A."/>
            <person name="Markowitz V."/>
            <person name="Hugenholtz P."/>
            <person name="Kyrpides N.C."/>
            <person name="Klenk H.-P."/>
        </authorList>
    </citation>
    <scope>NUCLEOTIDE SEQUENCE</scope>
    <source>
        <strain>DSM 11486</strain>
    </source>
</reference>
<accession>D5U0R2</accession>
<keyword evidence="2" id="KW-1185">Reference proteome</keyword>
<dbReference type="Proteomes" id="UP000002376">
    <property type="component" value="Chromosome"/>
</dbReference>
<dbReference type="STRING" id="633148.Tagg_0437"/>
<dbReference type="Gene3D" id="1.20.58.220">
    <property type="entry name" value="Phosphate transport system protein phou homolog 2, domain 2"/>
    <property type="match status" value="1"/>
</dbReference>
<dbReference type="AlphaFoldDB" id="D5U0R2"/>
<evidence type="ECO:0000313" key="1">
    <source>
        <dbReference type="EMBL" id="ADG90712.1"/>
    </source>
</evidence>
<dbReference type="SUPFAM" id="SSF109755">
    <property type="entry name" value="PhoU-like"/>
    <property type="match status" value="1"/>
</dbReference>
<dbReference type="eggNOG" id="arCOG01963">
    <property type="taxonomic scope" value="Archaea"/>
</dbReference>